<dbReference type="SMART" id="SM00646">
    <property type="entry name" value="Ami_3"/>
    <property type="match status" value="1"/>
</dbReference>
<dbReference type="InterPro" id="IPR007730">
    <property type="entry name" value="SPOR-like_dom"/>
</dbReference>
<dbReference type="OrthoDB" id="9763643at2"/>
<dbReference type="PANTHER" id="PTHR30404:SF0">
    <property type="entry name" value="N-ACETYLMURAMOYL-L-ALANINE AMIDASE AMIC"/>
    <property type="match status" value="1"/>
</dbReference>
<dbReference type="Proteomes" id="UP000321363">
    <property type="component" value="Unassembled WGS sequence"/>
</dbReference>
<proteinExistence type="predicted"/>
<dbReference type="SUPFAM" id="SSF53187">
    <property type="entry name" value="Zn-dependent exopeptidases"/>
    <property type="match status" value="1"/>
</dbReference>
<dbReference type="GO" id="GO:0008745">
    <property type="term" value="F:N-acetylmuramoyl-L-alanine amidase activity"/>
    <property type="evidence" value="ECO:0007669"/>
    <property type="project" value="InterPro"/>
</dbReference>
<dbReference type="Pfam" id="PF01520">
    <property type="entry name" value="Amidase_3"/>
    <property type="match status" value="1"/>
</dbReference>
<accession>A0A5C6W5C0</accession>
<dbReference type="SUPFAM" id="SSF110997">
    <property type="entry name" value="Sporulation related repeat"/>
    <property type="match status" value="1"/>
</dbReference>
<sequence>MKIMIDAGHGKDTPGKRSVDGMKEYEFNSAVASKLKELLMLFEGVSVMFSHSDSSDVPLHVRTSRANSANVDLFVSIHANAHGNGRTWTSAEGIETFVYQTKPKEAAELAAKVQEELIRATKRKNRGVKAADFYVLEKTKMTAILCECGFMTNKEEAALLRTDAYRALCARSIANGIASYYSLKKKKQTPTSTLYKVQVGAFSQKQHAINLAKELKKKGYDTLVVNE</sequence>
<dbReference type="InterPro" id="IPR050695">
    <property type="entry name" value="N-acetylmuramoyl_amidase_3"/>
</dbReference>
<dbReference type="GO" id="GO:0030288">
    <property type="term" value="C:outer membrane-bounded periplasmic space"/>
    <property type="evidence" value="ECO:0007669"/>
    <property type="project" value="TreeGrafter"/>
</dbReference>
<dbReference type="InterPro" id="IPR036680">
    <property type="entry name" value="SPOR-like_sf"/>
</dbReference>
<name>A0A5C6W5C0_9BACI</name>
<dbReference type="CDD" id="cd02696">
    <property type="entry name" value="MurNAc-LAA"/>
    <property type="match status" value="1"/>
</dbReference>
<dbReference type="GO" id="GO:0009253">
    <property type="term" value="P:peptidoglycan catabolic process"/>
    <property type="evidence" value="ECO:0007669"/>
    <property type="project" value="InterPro"/>
</dbReference>
<reference evidence="3 4" key="1">
    <citation type="journal article" date="2005" name="Int. J. Syst. Evol. Microbiol.">
        <title>Bacillus litoralis sp. nov., isolated from a tidal flat of the Yellow Sea in Korea.</title>
        <authorList>
            <person name="Yoon J.H."/>
            <person name="Oh T.K."/>
        </authorList>
    </citation>
    <scope>NUCLEOTIDE SEQUENCE [LARGE SCALE GENOMIC DNA]</scope>
    <source>
        <strain evidence="3 4">SW-211</strain>
    </source>
</reference>
<dbReference type="GO" id="GO:0042834">
    <property type="term" value="F:peptidoglycan binding"/>
    <property type="evidence" value="ECO:0007669"/>
    <property type="project" value="InterPro"/>
</dbReference>
<dbReference type="InterPro" id="IPR002508">
    <property type="entry name" value="MurNAc-LAA_cat"/>
</dbReference>
<evidence type="ECO:0000313" key="3">
    <source>
        <dbReference type="EMBL" id="TXC91041.1"/>
    </source>
</evidence>
<dbReference type="AlphaFoldDB" id="A0A5C6W5C0"/>
<organism evidence="3 4">
    <name type="scientific">Metabacillus litoralis</name>
    <dbReference type="NCBI Taxonomy" id="152268"/>
    <lineage>
        <taxon>Bacteria</taxon>
        <taxon>Bacillati</taxon>
        <taxon>Bacillota</taxon>
        <taxon>Bacilli</taxon>
        <taxon>Bacillales</taxon>
        <taxon>Bacillaceae</taxon>
        <taxon>Metabacillus</taxon>
    </lineage>
</organism>
<feature type="domain" description="SPOR" evidence="2">
    <location>
        <begin position="189"/>
        <end position="227"/>
    </location>
</feature>
<keyword evidence="1" id="KW-0378">Hydrolase</keyword>
<gene>
    <name evidence="3" type="ORF">FS935_09030</name>
</gene>
<protein>
    <submittedName>
        <fullName evidence="3">N-acetylmuramoyl-L-alanine amidase</fullName>
    </submittedName>
</protein>
<evidence type="ECO:0000256" key="1">
    <source>
        <dbReference type="ARBA" id="ARBA00022801"/>
    </source>
</evidence>
<evidence type="ECO:0000313" key="4">
    <source>
        <dbReference type="Proteomes" id="UP000321363"/>
    </source>
</evidence>
<keyword evidence="4" id="KW-1185">Reference proteome</keyword>
<comment type="caution">
    <text evidence="3">The sequence shown here is derived from an EMBL/GenBank/DDBJ whole genome shotgun (WGS) entry which is preliminary data.</text>
</comment>
<dbReference type="PROSITE" id="PS51724">
    <property type="entry name" value="SPOR"/>
    <property type="match status" value="1"/>
</dbReference>
<dbReference type="PANTHER" id="PTHR30404">
    <property type="entry name" value="N-ACETYLMURAMOYL-L-ALANINE AMIDASE"/>
    <property type="match status" value="1"/>
</dbReference>
<evidence type="ECO:0000259" key="2">
    <source>
        <dbReference type="PROSITE" id="PS51724"/>
    </source>
</evidence>
<dbReference type="Gene3D" id="3.40.630.40">
    <property type="entry name" value="Zn-dependent exopeptidases"/>
    <property type="match status" value="1"/>
</dbReference>
<dbReference type="EMBL" id="VOQF01000005">
    <property type="protein sequence ID" value="TXC91041.1"/>
    <property type="molecule type" value="Genomic_DNA"/>
</dbReference>